<feature type="region of interest" description="Disordered" evidence="1">
    <location>
        <begin position="1"/>
        <end position="62"/>
    </location>
</feature>
<evidence type="ECO:0000313" key="2">
    <source>
        <dbReference type="EMBL" id="KAF3443843.1"/>
    </source>
</evidence>
<comment type="caution">
    <text evidence="2">The sequence shown here is derived from an EMBL/GenBank/DDBJ whole genome shotgun (WGS) entry which is preliminary data.</text>
</comment>
<reference evidence="2" key="1">
    <citation type="submission" date="2020-03" db="EMBL/GenBank/DDBJ databases">
        <title>A high-quality chromosome-level genome assembly of a woody plant with both climbing and erect habits, Rhamnella rubrinervis.</title>
        <authorList>
            <person name="Lu Z."/>
            <person name="Yang Y."/>
            <person name="Zhu X."/>
            <person name="Sun Y."/>
        </authorList>
    </citation>
    <scope>NUCLEOTIDE SEQUENCE</scope>
    <source>
        <strain evidence="2">BYM</strain>
        <tissue evidence="2">Leaf</tissue>
    </source>
</reference>
<evidence type="ECO:0000256" key="1">
    <source>
        <dbReference type="SAM" id="MobiDB-lite"/>
    </source>
</evidence>
<dbReference type="InterPro" id="IPR052442">
    <property type="entry name" value="Env_Response_Regulator"/>
</dbReference>
<dbReference type="Proteomes" id="UP000796880">
    <property type="component" value="Unassembled WGS sequence"/>
</dbReference>
<dbReference type="PANTHER" id="PTHR46136:SF19">
    <property type="entry name" value="TRANSCRIPTION FACTOR GTE12"/>
    <property type="match status" value="1"/>
</dbReference>
<feature type="compositionally biased region" description="Basic and acidic residues" evidence="1">
    <location>
        <begin position="1"/>
        <end position="27"/>
    </location>
</feature>
<organism evidence="2 3">
    <name type="scientific">Rhamnella rubrinervis</name>
    <dbReference type="NCBI Taxonomy" id="2594499"/>
    <lineage>
        <taxon>Eukaryota</taxon>
        <taxon>Viridiplantae</taxon>
        <taxon>Streptophyta</taxon>
        <taxon>Embryophyta</taxon>
        <taxon>Tracheophyta</taxon>
        <taxon>Spermatophyta</taxon>
        <taxon>Magnoliopsida</taxon>
        <taxon>eudicotyledons</taxon>
        <taxon>Gunneridae</taxon>
        <taxon>Pentapetalae</taxon>
        <taxon>rosids</taxon>
        <taxon>fabids</taxon>
        <taxon>Rosales</taxon>
        <taxon>Rhamnaceae</taxon>
        <taxon>rhamnoid group</taxon>
        <taxon>Rhamneae</taxon>
        <taxon>Rhamnella</taxon>
    </lineage>
</organism>
<name>A0A8K0MFG5_9ROSA</name>
<evidence type="ECO:0000313" key="3">
    <source>
        <dbReference type="Proteomes" id="UP000796880"/>
    </source>
</evidence>
<dbReference type="EMBL" id="VOIH02000006">
    <property type="protein sequence ID" value="KAF3443843.1"/>
    <property type="molecule type" value="Genomic_DNA"/>
</dbReference>
<protein>
    <submittedName>
        <fullName evidence="2">Uncharacterized protein</fullName>
    </submittedName>
</protein>
<keyword evidence="3" id="KW-1185">Reference proteome</keyword>
<sequence>MKKPREPDEERRRSTMDDVSLDFRDRSSSSSRRSSRTFSKRTPRHSTSRKRTYHQLRSRSTTTTATEFDRFERFWEQSDNDRLRRRRKKDREAARVAVGQIRNTAGFEINCEAEKELESMCECSAYYVLDRHPLNSLGLFLKPDYSDINEEEEEALLFRDIHRTKKPYIHMGRSVQHEVEKEQYGTENIKHYCSSDFLLPSCGRATSSLPRKDHDRVEMLKLRYKDTIRKAQKALGLPDYDKQEGIVLKTTEACSLSNTTTTESDQSHQFREEIDCDRLRRRRERDREAARVAVDGIRDTADLEDNHYAEKELESMCECSSYHVLGRSPLISLGLFLKPEYSDIDEEEEAILFGDIRRTKKPYIDMGRFMQHKVGKEEYGTGNIKHYSLNAAIEATPSCGHSASSPTKDHDRVEMLKLRYKDIISKAQKALGLPDYEKQGGVGSKTTSRRRQYCRSKATINAPIRGATLA</sequence>
<gene>
    <name evidence="2" type="ORF">FNV43_RR13533</name>
</gene>
<dbReference type="AlphaFoldDB" id="A0A8K0MFG5"/>
<proteinExistence type="predicted"/>
<feature type="compositionally biased region" description="Basic residues" evidence="1">
    <location>
        <begin position="33"/>
        <end position="57"/>
    </location>
</feature>
<dbReference type="PANTHER" id="PTHR46136">
    <property type="entry name" value="TRANSCRIPTION FACTOR GTE8"/>
    <property type="match status" value="1"/>
</dbReference>
<accession>A0A8K0MFG5</accession>